<dbReference type="InterPro" id="IPR020565">
    <property type="entry name" value="ImidazoleglycerP_deHydtase_CS"/>
</dbReference>
<dbReference type="UniPathway" id="UPA00031">
    <property type="reaction ID" value="UER00011"/>
</dbReference>
<name>A0A1T5MAP1_9FIRM</name>
<evidence type="ECO:0000256" key="3">
    <source>
        <dbReference type="ARBA" id="ARBA00022605"/>
    </source>
</evidence>
<dbReference type="GO" id="GO:0005737">
    <property type="term" value="C:cytoplasm"/>
    <property type="evidence" value="ECO:0007669"/>
    <property type="project" value="UniProtKB-SubCell"/>
</dbReference>
<dbReference type="GO" id="GO:0004424">
    <property type="term" value="F:imidazoleglycerol-phosphate dehydratase activity"/>
    <property type="evidence" value="ECO:0007669"/>
    <property type="project" value="UniProtKB-UniRule"/>
</dbReference>
<dbReference type="FunFam" id="3.30.230.40:FF:000003">
    <property type="entry name" value="Imidazoleglycerol-phosphate dehydratase HisB"/>
    <property type="match status" value="1"/>
</dbReference>
<dbReference type="FunFam" id="3.30.230.40:FF:000001">
    <property type="entry name" value="Imidazoleglycerol-phosphate dehydratase HisB"/>
    <property type="match status" value="1"/>
</dbReference>
<gene>
    <name evidence="6" type="primary">hisB</name>
    <name evidence="8" type="ORF">SAMN02194393_04301</name>
</gene>
<dbReference type="PANTHER" id="PTHR23133">
    <property type="entry name" value="IMIDAZOLEGLYCEROL-PHOSPHATE DEHYDRATASE HIS7"/>
    <property type="match status" value="1"/>
</dbReference>
<dbReference type="InterPro" id="IPR020568">
    <property type="entry name" value="Ribosomal_Su5_D2-typ_SF"/>
</dbReference>
<comment type="pathway">
    <text evidence="1 6 7">Amino-acid biosynthesis; L-histidine biosynthesis; L-histidine from 5-phospho-alpha-D-ribose 1-diphosphate: step 6/9.</text>
</comment>
<protein>
    <recommendedName>
        <fullName evidence="2 6">Imidazoleglycerol-phosphate dehydratase</fullName>
        <shortName evidence="6">IGPD</shortName>
        <ecNumber evidence="6 7">4.2.1.19</ecNumber>
    </recommendedName>
</protein>
<comment type="catalytic activity">
    <reaction evidence="6 7">
        <text>D-erythro-1-(imidazol-4-yl)glycerol 3-phosphate = 3-(imidazol-4-yl)-2-oxopropyl phosphate + H2O</text>
        <dbReference type="Rhea" id="RHEA:11040"/>
        <dbReference type="ChEBI" id="CHEBI:15377"/>
        <dbReference type="ChEBI" id="CHEBI:57766"/>
        <dbReference type="ChEBI" id="CHEBI:58278"/>
        <dbReference type="EC" id="4.2.1.19"/>
    </reaction>
</comment>
<dbReference type="PANTHER" id="PTHR23133:SF2">
    <property type="entry name" value="IMIDAZOLEGLYCEROL-PHOSPHATE DEHYDRATASE"/>
    <property type="match status" value="1"/>
</dbReference>
<dbReference type="GO" id="GO:0000105">
    <property type="term" value="P:L-histidine biosynthetic process"/>
    <property type="evidence" value="ECO:0007669"/>
    <property type="project" value="UniProtKB-UniRule"/>
</dbReference>
<dbReference type="SUPFAM" id="SSF54211">
    <property type="entry name" value="Ribosomal protein S5 domain 2-like"/>
    <property type="match status" value="2"/>
</dbReference>
<evidence type="ECO:0000313" key="8">
    <source>
        <dbReference type="EMBL" id="SKC84929.1"/>
    </source>
</evidence>
<dbReference type="AlphaFoldDB" id="A0A1T5MAP1"/>
<dbReference type="CDD" id="cd07914">
    <property type="entry name" value="IGPD"/>
    <property type="match status" value="1"/>
</dbReference>
<comment type="similarity">
    <text evidence="6 7">Belongs to the imidazoleglycerol-phosphate dehydratase family.</text>
</comment>
<evidence type="ECO:0000256" key="2">
    <source>
        <dbReference type="ARBA" id="ARBA00016664"/>
    </source>
</evidence>
<dbReference type="NCBIfam" id="NF002114">
    <property type="entry name" value="PRK00951.2-4"/>
    <property type="match status" value="1"/>
</dbReference>
<evidence type="ECO:0000256" key="4">
    <source>
        <dbReference type="ARBA" id="ARBA00023102"/>
    </source>
</evidence>
<sequence>MSRIAKINRKTTETDITLSLELDGKGKSEIDTGIKFLDHMLILMTKHGQMDINIKCKGDIEVDNHHTVEDLGIVLGKAIKEALGDKQRIKRYSTAFTPMDESLSMISLDISGRSFLRFNVNLSREYVGDFETETLKEFFIALTNNANITLHINLEYGENNHHIIESIFKGFGRALKEAITIDKNIEGVMSTKGVL</sequence>
<dbReference type="HAMAP" id="MF_00076">
    <property type="entry name" value="HisB"/>
    <property type="match status" value="1"/>
</dbReference>
<dbReference type="NCBIfam" id="NF002107">
    <property type="entry name" value="PRK00951.1-2"/>
    <property type="match status" value="1"/>
</dbReference>
<evidence type="ECO:0000313" key="9">
    <source>
        <dbReference type="Proteomes" id="UP000190285"/>
    </source>
</evidence>
<dbReference type="Proteomes" id="UP000190285">
    <property type="component" value="Unassembled WGS sequence"/>
</dbReference>
<organism evidence="8 9">
    <name type="scientific">Maledivibacter halophilus</name>
    <dbReference type="NCBI Taxonomy" id="36842"/>
    <lineage>
        <taxon>Bacteria</taxon>
        <taxon>Bacillati</taxon>
        <taxon>Bacillota</taxon>
        <taxon>Clostridia</taxon>
        <taxon>Peptostreptococcales</taxon>
        <taxon>Caminicellaceae</taxon>
        <taxon>Maledivibacter</taxon>
    </lineage>
</organism>
<dbReference type="Pfam" id="PF00475">
    <property type="entry name" value="IGPD"/>
    <property type="match status" value="1"/>
</dbReference>
<evidence type="ECO:0000256" key="7">
    <source>
        <dbReference type="RuleBase" id="RU000599"/>
    </source>
</evidence>
<evidence type="ECO:0000256" key="5">
    <source>
        <dbReference type="ARBA" id="ARBA00023239"/>
    </source>
</evidence>
<dbReference type="PROSITE" id="PS00955">
    <property type="entry name" value="IGP_DEHYDRATASE_2"/>
    <property type="match status" value="1"/>
</dbReference>
<dbReference type="Gene3D" id="3.30.230.40">
    <property type="entry name" value="Imidazole glycerol phosphate dehydratase, domain 1"/>
    <property type="match status" value="2"/>
</dbReference>
<keyword evidence="3 6" id="KW-0028">Amino-acid biosynthesis</keyword>
<keyword evidence="5 6" id="KW-0456">Lyase</keyword>
<evidence type="ECO:0000256" key="1">
    <source>
        <dbReference type="ARBA" id="ARBA00005047"/>
    </source>
</evidence>
<accession>A0A1T5MAP1</accession>
<comment type="subcellular location">
    <subcellularLocation>
        <location evidence="6 7">Cytoplasm</location>
    </subcellularLocation>
</comment>
<dbReference type="EC" id="4.2.1.19" evidence="6 7"/>
<dbReference type="PROSITE" id="PS00954">
    <property type="entry name" value="IGP_DEHYDRATASE_1"/>
    <property type="match status" value="1"/>
</dbReference>
<dbReference type="InterPro" id="IPR000807">
    <property type="entry name" value="ImidazoleglycerolP_deHydtase"/>
</dbReference>
<dbReference type="EMBL" id="FUZT01000012">
    <property type="protein sequence ID" value="SKC84929.1"/>
    <property type="molecule type" value="Genomic_DNA"/>
</dbReference>
<keyword evidence="6" id="KW-0963">Cytoplasm</keyword>
<evidence type="ECO:0000256" key="6">
    <source>
        <dbReference type="HAMAP-Rule" id="MF_00076"/>
    </source>
</evidence>
<keyword evidence="4 6" id="KW-0368">Histidine biosynthesis</keyword>
<keyword evidence="9" id="KW-1185">Reference proteome</keyword>
<dbReference type="NCBIfam" id="NF002111">
    <property type="entry name" value="PRK00951.2-1"/>
    <property type="match status" value="1"/>
</dbReference>
<reference evidence="9" key="1">
    <citation type="submission" date="2017-02" db="EMBL/GenBank/DDBJ databases">
        <authorList>
            <person name="Varghese N."/>
            <person name="Submissions S."/>
        </authorList>
    </citation>
    <scope>NUCLEOTIDE SEQUENCE [LARGE SCALE GENOMIC DNA]</scope>
    <source>
        <strain evidence="9">M1</strain>
    </source>
</reference>
<dbReference type="InterPro" id="IPR038494">
    <property type="entry name" value="IGPD_sf"/>
</dbReference>
<dbReference type="STRING" id="36842.SAMN02194393_04301"/>
<dbReference type="RefSeq" id="WP_079494514.1">
    <property type="nucleotide sequence ID" value="NZ_FUZT01000012.1"/>
</dbReference>
<proteinExistence type="inferred from homology"/>